<dbReference type="GO" id="GO:0020037">
    <property type="term" value="F:heme binding"/>
    <property type="evidence" value="ECO:0007669"/>
    <property type="project" value="UniProtKB-UniRule"/>
</dbReference>
<dbReference type="OrthoDB" id="1925334at2759"/>
<dbReference type="InterPro" id="IPR018506">
    <property type="entry name" value="Cyt_B5_heme-BS"/>
</dbReference>
<gene>
    <name evidence="24" type="ORF">BCR42DRAFT_424706</name>
</gene>
<dbReference type="Gene3D" id="3.10.120.10">
    <property type="entry name" value="Cytochrome b5-like heme/steroid binding domain"/>
    <property type="match status" value="1"/>
</dbReference>
<dbReference type="GO" id="GO:0046872">
    <property type="term" value="F:metal ion binding"/>
    <property type="evidence" value="ECO:0007669"/>
    <property type="project" value="UniProtKB-UniRule"/>
</dbReference>
<comment type="similarity">
    <text evidence="15">In the N-terminal section; belongs to the cytochrome b5 family.</text>
</comment>
<dbReference type="PANTHER" id="PTHR10578">
    <property type="entry name" value="S -2-HYDROXY-ACID OXIDASE-RELATED"/>
    <property type="match status" value="1"/>
</dbReference>
<dbReference type="PROSITE" id="PS00191">
    <property type="entry name" value="CYTOCHROME_B5_1"/>
    <property type="match status" value="1"/>
</dbReference>
<keyword evidence="12" id="KW-0496">Mitochondrion</keyword>
<dbReference type="Gene3D" id="3.20.20.70">
    <property type="entry name" value="Aldolase class I"/>
    <property type="match status" value="1"/>
</dbReference>
<evidence type="ECO:0000256" key="2">
    <source>
        <dbReference type="ARBA" id="ARBA00004569"/>
    </source>
</evidence>
<evidence type="ECO:0000259" key="23">
    <source>
        <dbReference type="PROSITE" id="PS51349"/>
    </source>
</evidence>
<protein>
    <recommendedName>
        <fullName evidence="17">L-lactate dehydrogenase (cytochrome)</fullName>
        <ecNumber evidence="16">1.1.2.3</ecNumber>
    </recommendedName>
    <alternativeName>
        <fullName evidence="19">Cytochrome b2</fullName>
    </alternativeName>
    <alternativeName>
        <fullName evidence="18">Flavocytochrome b2</fullName>
    </alternativeName>
    <alternativeName>
        <fullName evidence="20">L-lactate ferricytochrome c oxidoreductase</fullName>
    </alternativeName>
</protein>
<evidence type="ECO:0000256" key="16">
    <source>
        <dbReference type="ARBA" id="ARBA00066458"/>
    </source>
</evidence>
<dbReference type="InterPro" id="IPR013785">
    <property type="entry name" value="Aldolase_TIM"/>
</dbReference>
<evidence type="ECO:0000256" key="1">
    <source>
        <dbReference type="ARBA" id="ARBA00001917"/>
    </source>
</evidence>
<keyword evidence="10" id="KW-0560">Oxidoreductase</keyword>
<comment type="similarity">
    <text evidence="14">In the C-terminal section; belongs to the FMN-dependent alpha-hydroxy acid dehydrogenase family.</text>
</comment>
<organism evidence="24 25">
    <name type="scientific">Absidia repens</name>
    <dbReference type="NCBI Taxonomy" id="90262"/>
    <lineage>
        <taxon>Eukaryota</taxon>
        <taxon>Fungi</taxon>
        <taxon>Fungi incertae sedis</taxon>
        <taxon>Mucoromycota</taxon>
        <taxon>Mucoromycotina</taxon>
        <taxon>Mucoromycetes</taxon>
        <taxon>Mucorales</taxon>
        <taxon>Cunninghamellaceae</taxon>
        <taxon>Absidia</taxon>
    </lineage>
</organism>
<dbReference type="InterPro" id="IPR036400">
    <property type="entry name" value="Cyt_B5-like_heme/steroid_sf"/>
</dbReference>
<evidence type="ECO:0000256" key="12">
    <source>
        <dbReference type="ARBA" id="ARBA00023128"/>
    </source>
</evidence>
<evidence type="ECO:0000256" key="19">
    <source>
        <dbReference type="ARBA" id="ARBA00078774"/>
    </source>
</evidence>
<dbReference type="SMART" id="SM01117">
    <property type="entry name" value="Cyt-b5"/>
    <property type="match status" value="1"/>
</dbReference>
<accession>A0A1X2I3W7</accession>
<evidence type="ECO:0000313" key="24">
    <source>
        <dbReference type="EMBL" id="ORZ08691.1"/>
    </source>
</evidence>
<dbReference type="Pfam" id="PF00173">
    <property type="entry name" value="Cyt-b5"/>
    <property type="match status" value="1"/>
</dbReference>
<evidence type="ECO:0000313" key="25">
    <source>
        <dbReference type="Proteomes" id="UP000193560"/>
    </source>
</evidence>
<dbReference type="PROSITE" id="PS51349">
    <property type="entry name" value="FMN_HYDROXY_ACID_DH_2"/>
    <property type="match status" value="1"/>
</dbReference>
<sequence>MKNITPQEIASHNTKDDLWVAIHGKVYDLTEFLPSHPGGQKIILKYAGQDATDAFDPIHPPDIITRFLSPEVCMGQLDISTSAGTMVKKESKADELVRLAREKMPRLDEMYNAFDFESVAKTVLKPEAWAYYSSGADDEISMRENHNAFHRIWLRPRVMVNVQRLDLTTKMLGSNVSMPLYITGTALGKLGHPEGELVLTRAAAQKNIIQMIPTLASCSFDEIVDMAQPNQPQWLQLYVNSDRSITKKFIEHAEQRGIKGLFITVDAPQLGRREKDMRVKYSDDGPEEMEGQKDINRDEGAARYISTFIDPSLNWEDLAWFKTVTKMPVLLKGIQTPEDAVLAARHGCSGIVISNHGGRQLDFAPSAIELLPEIMDALRAEGLEKNFEVYIDGGIRRGSDIFKAIALGATGVGIGRPALFAMSTYGDEGVKKLIQLFQDELVMCMRLMGAPSIKHITRDMVDIRNLKDHFVQSPLDHLGHHAYEQMLPRGLISKL</sequence>
<dbReference type="PRINTS" id="PR00363">
    <property type="entry name" value="CYTOCHROMEB5"/>
</dbReference>
<evidence type="ECO:0000256" key="17">
    <source>
        <dbReference type="ARBA" id="ARBA00068515"/>
    </source>
</evidence>
<dbReference type="GO" id="GO:0005758">
    <property type="term" value="C:mitochondrial intermembrane space"/>
    <property type="evidence" value="ECO:0007669"/>
    <property type="project" value="UniProtKB-SubCell"/>
</dbReference>
<reference evidence="24 25" key="1">
    <citation type="submission" date="2016-07" db="EMBL/GenBank/DDBJ databases">
        <title>Pervasive Adenine N6-methylation of Active Genes in Fungi.</title>
        <authorList>
            <consortium name="DOE Joint Genome Institute"/>
            <person name="Mondo S.J."/>
            <person name="Dannebaum R.O."/>
            <person name="Kuo R.C."/>
            <person name="Labutti K."/>
            <person name="Haridas S."/>
            <person name="Kuo A."/>
            <person name="Salamov A."/>
            <person name="Ahrendt S.R."/>
            <person name="Lipzen A."/>
            <person name="Sullivan W."/>
            <person name="Andreopoulos W.B."/>
            <person name="Clum A."/>
            <person name="Lindquist E."/>
            <person name="Daum C."/>
            <person name="Ramamoorthy G.K."/>
            <person name="Gryganskyi A."/>
            <person name="Culley D."/>
            <person name="Magnuson J.K."/>
            <person name="James T.Y."/>
            <person name="O'Malley M.A."/>
            <person name="Stajich J.E."/>
            <person name="Spatafora J.W."/>
            <person name="Visel A."/>
            <person name="Grigoriev I.V."/>
        </authorList>
    </citation>
    <scope>NUCLEOTIDE SEQUENCE [LARGE SCALE GENOMIC DNA]</scope>
    <source>
        <strain evidence="24 25">NRRL 1336</strain>
    </source>
</reference>
<dbReference type="PANTHER" id="PTHR10578:SF148">
    <property type="entry name" value="L-LACTATE DEHYDROGENASE (CYTOCHROME)"/>
    <property type="match status" value="1"/>
</dbReference>
<comment type="similarity">
    <text evidence="21">Belongs to the cytochrome b5 family.</text>
</comment>
<keyword evidence="25" id="KW-1185">Reference proteome</keyword>
<evidence type="ECO:0000256" key="8">
    <source>
        <dbReference type="ARBA" id="ARBA00022723"/>
    </source>
</evidence>
<dbReference type="GO" id="GO:0004460">
    <property type="term" value="F:L-lactate dehydrogenase (cytochrome) activity"/>
    <property type="evidence" value="ECO:0007669"/>
    <property type="project" value="UniProtKB-EC"/>
</dbReference>
<evidence type="ECO:0000256" key="9">
    <source>
        <dbReference type="ARBA" id="ARBA00022946"/>
    </source>
</evidence>
<keyword evidence="6" id="KW-0285">Flavoprotein</keyword>
<comment type="caution">
    <text evidence="24">The sequence shown here is derived from an EMBL/GenBank/DDBJ whole genome shotgun (WGS) entry which is preliminary data.</text>
</comment>
<dbReference type="PROSITE" id="PS00557">
    <property type="entry name" value="FMN_HYDROXY_ACID_DH_1"/>
    <property type="match status" value="1"/>
</dbReference>
<keyword evidence="5 21" id="KW-0349">Heme</keyword>
<evidence type="ECO:0000256" key="10">
    <source>
        <dbReference type="ARBA" id="ARBA00023002"/>
    </source>
</evidence>
<comment type="cofactor">
    <cofactor evidence="1">
        <name>FMN</name>
        <dbReference type="ChEBI" id="CHEBI:58210"/>
    </cofactor>
</comment>
<keyword evidence="7" id="KW-0288">FMN</keyword>
<dbReference type="AlphaFoldDB" id="A0A1X2I3W7"/>
<dbReference type="FunFam" id="3.20.20.70:FF:000062">
    <property type="entry name" value="Cytochrome b2, mitochondrial, putative"/>
    <property type="match status" value="1"/>
</dbReference>
<dbReference type="STRING" id="90262.A0A1X2I3W7"/>
<keyword evidence="11 21" id="KW-0408">Iron</keyword>
<dbReference type="InterPro" id="IPR008259">
    <property type="entry name" value="FMN_hydac_DH_AS"/>
</dbReference>
<evidence type="ECO:0000256" key="21">
    <source>
        <dbReference type="RuleBase" id="RU362121"/>
    </source>
</evidence>
<dbReference type="Pfam" id="PF01070">
    <property type="entry name" value="FMN_dh"/>
    <property type="match status" value="1"/>
</dbReference>
<dbReference type="SUPFAM" id="SSF55856">
    <property type="entry name" value="Cytochrome b5-like heme/steroid binding domain"/>
    <property type="match status" value="1"/>
</dbReference>
<dbReference type="EMBL" id="MCGE01000030">
    <property type="protein sequence ID" value="ORZ08691.1"/>
    <property type="molecule type" value="Genomic_DNA"/>
</dbReference>
<evidence type="ECO:0000256" key="5">
    <source>
        <dbReference type="ARBA" id="ARBA00022617"/>
    </source>
</evidence>
<keyword evidence="9" id="KW-0809">Transit peptide</keyword>
<evidence type="ECO:0000256" key="3">
    <source>
        <dbReference type="ARBA" id="ARBA00011881"/>
    </source>
</evidence>
<dbReference type="CDD" id="cd02922">
    <property type="entry name" value="FCB2_FMN"/>
    <property type="match status" value="1"/>
</dbReference>
<dbReference type="PROSITE" id="PS50255">
    <property type="entry name" value="CYTOCHROME_B5_2"/>
    <property type="match status" value="1"/>
</dbReference>
<comment type="subunit">
    <text evidence="3">Homotetramer.</text>
</comment>
<evidence type="ECO:0000256" key="15">
    <source>
        <dbReference type="ARBA" id="ARBA00061589"/>
    </source>
</evidence>
<dbReference type="EC" id="1.1.2.3" evidence="16"/>
<comment type="subcellular location">
    <subcellularLocation>
        <location evidence="2">Mitochondrion intermembrane space</location>
    </subcellularLocation>
</comment>
<dbReference type="InterPro" id="IPR037396">
    <property type="entry name" value="FMN_HAD"/>
</dbReference>
<keyword evidence="4" id="KW-0813">Transport</keyword>
<dbReference type="InterPro" id="IPR037458">
    <property type="entry name" value="L-MDH/L-LDH_FMN-bd"/>
</dbReference>
<dbReference type="InterPro" id="IPR000262">
    <property type="entry name" value="FMN-dep_DH"/>
</dbReference>
<dbReference type="FunFam" id="3.10.120.10:FF:000009">
    <property type="entry name" value="Cytochrome b2, mitochondrial, putative"/>
    <property type="match status" value="1"/>
</dbReference>
<evidence type="ECO:0000256" key="11">
    <source>
        <dbReference type="ARBA" id="ARBA00023004"/>
    </source>
</evidence>
<dbReference type="InterPro" id="IPR001199">
    <property type="entry name" value="Cyt_B5-like_heme/steroid-bd"/>
</dbReference>
<feature type="domain" description="Cytochrome b5 heme-binding" evidence="22">
    <location>
        <begin position="1"/>
        <end position="78"/>
    </location>
</feature>
<evidence type="ECO:0000256" key="6">
    <source>
        <dbReference type="ARBA" id="ARBA00022630"/>
    </source>
</evidence>
<evidence type="ECO:0000256" key="4">
    <source>
        <dbReference type="ARBA" id="ARBA00022448"/>
    </source>
</evidence>
<evidence type="ECO:0000256" key="20">
    <source>
        <dbReference type="ARBA" id="ARBA00078938"/>
    </source>
</evidence>
<dbReference type="Proteomes" id="UP000193560">
    <property type="component" value="Unassembled WGS sequence"/>
</dbReference>
<comment type="catalytic activity">
    <reaction evidence="13">
        <text>(S)-lactate + 2 Fe(III)-[cytochrome c] = 2 Fe(II)-[cytochrome c] + pyruvate + 2 H(+)</text>
        <dbReference type="Rhea" id="RHEA:19909"/>
        <dbReference type="Rhea" id="RHEA-COMP:10350"/>
        <dbReference type="Rhea" id="RHEA-COMP:14399"/>
        <dbReference type="ChEBI" id="CHEBI:15361"/>
        <dbReference type="ChEBI" id="CHEBI:15378"/>
        <dbReference type="ChEBI" id="CHEBI:16651"/>
        <dbReference type="ChEBI" id="CHEBI:29033"/>
        <dbReference type="ChEBI" id="CHEBI:29034"/>
        <dbReference type="EC" id="1.1.2.3"/>
    </reaction>
    <physiologicalReaction direction="left-to-right" evidence="13">
        <dbReference type="Rhea" id="RHEA:19910"/>
    </physiologicalReaction>
</comment>
<evidence type="ECO:0000259" key="22">
    <source>
        <dbReference type="PROSITE" id="PS50255"/>
    </source>
</evidence>
<evidence type="ECO:0000256" key="18">
    <source>
        <dbReference type="ARBA" id="ARBA00075949"/>
    </source>
</evidence>
<name>A0A1X2I3W7_9FUNG</name>
<evidence type="ECO:0000256" key="7">
    <source>
        <dbReference type="ARBA" id="ARBA00022643"/>
    </source>
</evidence>
<feature type="domain" description="FMN hydroxy acid dehydrogenase" evidence="23">
    <location>
        <begin position="105"/>
        <end position="466"/>
    </location>
</feature>
<proteinExistence type="inferred from homology"/>
<keyword evidence="8 21" id="KW-0479">Metal-binding</keyword>
<dbReference type="SUPFAM" id="SSF51395">
    <property type="entry name" value="FMN-linked oxidoreductases"/>
    <property type="match status" value="1"/>
</dbReference>
<evidence type="ECO:0000256" key="14">
    <source>
        <dbReference type="ARBA" id="ARBA00061137"/>
    </source>
</evidence>
<evidence type="ECO:0000256" key="13">
    <source>
        <dbReference type="ARBA" id="ARBA00052399"/>
    </source>
</evidence>